<protein>
    <submittedName>
        <fullName evidence="1">Uncharacterized protein</fullName>
    </submittedName>
</protein>
<name>A0AAE0XBY8_9PEZI</name>
<comment type="caution">
    <text evidence="1">The sequence shown here is derived from an EMBL/GenBank/DDBJ whole genome shotgun (WGS) entry which is preliminary data.</text>
</comment>
<organism evidence="1 2">
    <name type="scientific">Podospora appendiculata</name>
    <dbReference type="NCBI Taxonomy" id="314037"/>
    <lineage>
        <taxon>Eukaryota</taxon>
        <taxon>Fungi</taxon>
        <taxon>Dikarya</taxon>
        <taxon>Ascomycota</taxon>
        <taxon>Pezizomycotina</taxon>
        <taxon>Sordariomycetes</taxon>
        <taxon>Sordariomycetidae</taxon>
        <taxon>Sordariales</taxon>
        <taxon>Podosporaceae</taxon>
        <taxon>Podospora</taxon>
    </lineage>
</organism>
<keyword evidence="2" id="KW-1185">Reference proteome</keyword>
<accession>A0AAE0XBY8</accession>
<reference evidence="1" key="2">
    <citation type="submission" date="2023-06" db="EMBL/GenBank/DDBJ databases">
        <authorList>
            <consortium name="Lawrence Berkeley National Laboratory"/>
            <person name="Haridas S."/>
            <person name="Hensen N."/>
            <person name="Bonometti L."/>
            <person name="Westerberg I."/>
            <person name="Brannstrom I.O."/>
            <person name="Guillou S."/>
            <person name="Cros-Aarteil S."/>
            <person name="Calhoun S."/>
            <person name="Kuo A."/>
            <person name="Mondo S."/>
            <person name="Pangilinan J."/>
            <person name="Riley R."/>
            <person name="Labutti K."/>
            <person name="Andreopoulos B."/>
            <person name="Lipzen A."/>
            <person name="Chen C."/>
            <person name="Yanf M."/>
            <person name="Daum C."/>
            <person name="Ng V."/>
            <person name="Clum A."/>
            <person name="Steindorff A."/>
            <person name="Ohm R."/>
            <person name="Martin F."/>
            <person name="Silar P."/>
            <person name="Natvig D."/>
            <person name="Lalanne C."/>
            <person name="Gautier V."/>
            <person name="Ament-Velasquez S.L."/>
            <person name="Kruys A."/>
            <person name="Hutchinson M.I."/>
            <person name="Powell A.J."/>
            <person name="Barry K."/>
            <person name="Miller A.N."/>
            <person name="Grigoriev I.V."/>
            <person name="Debuchy R."/>
            <person name="Gladieux P."/>
            <person name="Thoren M.H."/>
            <person name="Johannesson H."/>
        </authorList>
    </citation>
    <scope>NUCLEOTIDE SEQUENCE</scope>
    <source>
        <strain evidence="1">CBS 314.62</strain>
    </source>
</reference>
<sequence length="207" mass="23103">MDSLHYTQMTSQPVHDGSPDLQWAALLGAQIAHPGQENSSALQHEPMVHTPHFPQASIASPFQIGHAVTALPRLYLGRPRSEAWTQEQDDFMRELKDRGTTHPVIATQLLAKFGIHRTPNVISKRLKKLRDGCIDEFKLSQAIQNAVPQVQQILINQITSLGLVEIEDPEGSLLAEASEEVKEILPRVLEGYLREVAFKMMSETRAS</sequence>
<dbReference type="EMBL" id="JAULSO010000002">
    <property type="protein sequence ID" value="KAK3689414.1"/>
    <property type="molecule type" value="Genomic_DNA"/>
</dbReference>
<evidence type="ECO:0000313" key="2">
    <source>
        <dbReference type="Proteomes" id="UP001270362"/>
    </source>
</evidence>
<evidence type="ECO:0000313" key="1">
    <source>
        <dbReference type="EMBL" id="KAK3689414.1"/>
    </source>
</evidence>
<proteinExistence type="predicted"/>
<dbReference type="AlphaFoldDB" id="A0AAE0XBY8"/>
<dbReference type="Proteomes" id="UP001270362">
    <property type="component" value="Unassembled WGS sequence"/>
</dbReference>
<gene>
    <name evidence="1" type="ORF">B0T22DRAFT_171725</name>
</gene>
<reference evidence="1" key="1">
    <citation type="journal article" date="2023" name="Mol. Phylogenet. Evol.">
        <title>Genome-scale phylogeny and comparative genomics of the fungal order Sordariales.</title>
        <authorList>
            <person name="Hensen N."/>
            <person name="Bonometti L."/>
            <person name="Westerberg I."/>
            <person name="Brannstrom I.O."/>
            <person name="Guillou S."/>
            <person name="Cros-Aarteil S."/>
            <person name="Calhoun S."/>
            <person name="Haridas S."/>
            <person name="Kuo A."/>
            <person name="Mondo S."/>
            <person name="Pangilinan J."/>
            <person name="Riley R."/>
            <person name="LaButti K."/>
            <person name="Andreopoulos B."/>
            <person name="Lipzen A."/>
            <person name="Chen C."/>
            <person name="Yan M."/>
            <person name="Daum C."/>
            <person name="Ng V."/>
            <person name="Clum A."/>
            <person name="Steindorff A."/>
            <person name="Ohm R.A."/>
            <person name="Martin F."/>
            <person name="Silar P."/>
            <person name="Natvig D.O."/>
            <person name="Lalanne C."/>
            <person name="Gautier V."/>
            <person name="Ament-Velasquez S.L."/>
            <person name="Kruys A."/>
            <person name="Hutchinson M.I."/>
            <person name="Powell A.J."/>
            <person name="Barry K."/>
            <person name="Miller A.N."/>
            <person name="Grigoriev I.V."/>
            <person name="Debuchy R."/>
            <person name="Gladieux P."/>
            <person name="Hiltunen Thoren M."/>
            <person name="Johannesson H."/>
        </authorList>
    </citation>
    <scope>NUCLEOTIDE SEQUENCE</scope>
    <source>
        <strain evidence="1">CBS 314.62</strain>
    </source>
</reference>